<protein>
    <recommendedName>
        <fullName evidence="3">YARHG domain-containing protein</fullName>
    </recommendedName>
</protein>
<dbReference type="EMBL" id="JAUOPB010000542">
    <property type="protein sequence ID" value="MDO6425277.1"/>
    <property type="molecule type" value="Genomic_DNA"/>
</dbReference>
<organism evidence="1 2">
    <name type="scientific">Saccharophagus degradans</name>
    <dbReference type="NCBI Taxonomy" id="86304"/>
    <lineage>
        <taxon>Bacteria</taxon>
        <taxon>Pseudomonadati</taxon>
        <taxon>Pseudomonadota</taxon>
        <taxon>Gammaproteobacteria</taxon>
        <taxon>Cellvibrionales</taxon>
        <taxon>Cellvibrionaceae</taxon>
        <taxon>Saccharophagus</taxon>
    </lineage>
</organism>
<dbReference type="AlphaFoldDB" id="A0AAW7XFV6"/>
<evidence type="ECO:0008006" key="3">
    <source>
        <dbReference type="Google" id="ProtNLM"/>
    </source>
</evidence>
<dbReference type="Proteomes" id="UP001169760">
    <property type="component" value="Unassembled WGS sequence"/>
</dbReference>
<comment type="caution">
    <text evidence="1">The sequence shown here is derived from an EMBL/GenBank/DDBJ whole genome shotgun (WGS) entry which is preliminary data.</text>
</comment>
<reference evidence="1" key="1">
    <citation type="submission" date="2023-07" db="EMBL/GenBank/DDBJ databases">
        <title>Genome content predicts the carbon catabolic preferences of heterotrophic bacteria.</title>
        <authorList>
            <person name="Gralka M."/>
        </authorList>
    </citation>
    <scope>NUCLEOTIDE SEQUENCE</scope>
    <source>
        <strain evidence="1">I3M17_2</strain>
    </source>
</reference>
<sequence>RILYGDTYRIETHTKKELDKFYKSSRWYYNNNVTIDNVSFENKKDSRSFHENIQLRLGEYGTVLGEEMILRINAFSMFKA</sequence>
<feature type="non-terminal residue" evidence="1">
    <location>
        <position position="1"/>
    </location>
</feature>
<name>A0AAW7XFV6_9GAMM</name>
<feature type="non-terminal residue" evidence="1">
    <location>
        <position position="80"/>
    </location>
</feature>
<evidence type="ECO:0000313" key="2">
    <source>
        <dbReference type="Proteomes" id="UP001169760"/>
    </source>
</evidence>
<evidence type="ECO:0000313" key="1">
    <source>
        <dbReference type="EMBL" id="MDO6425277.1"/>
    </source>
</evidence>
<dbReference type="RefSeq" id="WP_303494762.1">
    <property type="nucleotide sequence ID" value="NZ_JAUOPB010000542.1"/>
</dbReference>
<proteinExistence type="predicted"/>
<accession>A0AAW7XFV6</accession>
<gene>
    <name evidence="1" type="ORF">Q4521_22575</name>
</gene>